<proteinExistence type="predicted"/>
<evidence type="ECO:0000259" key="9">
    <source>
        <dbReference type="Pfam" id="PF12950"/>
    </source>
</evidence>
<dbReference type="PANTHER" id="PTHR33841:SF1">
    <property type="entry name" value="DNA METHYLTRANSFERASE A"/>
    <property type="match status" value="1"/>
</dbReference>
<evidence type="ECO:0000256" key="1">
    <source>
        <dbReference type="ARBA" id="ARBA00011900"/>
    </source>
</evidence>
<keyword evidence="10" id="KW-0378">Hydrolase</keyword>
<dbReference type="InterPro" id="IPR029063">
    <property type="entry name" value="SAM-dependent_MTases_sf"/>
</dbReference>
<dbReference type="InterPro" id="IPR002052">
    <property type="entry name" value="DNA_methylase_N6_adenine_CS"/>
</dbReference>
<name>A0A3M0G1P4_9FLAO</name>
<comment type="catalytic activity">
    <reaction evidence="7">
        <text>a 2'-deoxyadenosine in DNA + S-adenosyl-L-methionine = an N(6)-methyl-2'-deoxyadenosine in DNA + S-adenosyl-L-homocysteine + H(+)</text>
        <dbReference type="Rhea" id="RHEA:15197"/>
        <dbReference type="Rhea" id="RHEA-COMP:12418"/>
        <dbReference type="Rhea" id="RHEA-COMP:12419"/>
        <dbReference type="ChEBI" id="CHEBI:15378"/>
        <dbReference type="ChEBI" id="CHEBI:57856"/>
        <dbReference type="ChEBI" id="CHEBI:59789"/>
        <dbReference type="ChEBI" id="CHEBI:90615"/>
        <dbReference type="ChEBI" id="CHEBI:90616"/>
        <dbReference type="EC" id="2.1.1.72"/>
    </reaction>
</comment>
<dbReference type="GO" id="GO:0009007">
    <property type="term" value="F:site-specific DNA-methyltransferase (adenine-specific) activity"/>
    <property type="evidence" value="ECO:0007669"/>
    <property type="project" value="UniProtKB-EC"/>
</dbReference>
<keyword evidence="4" id="KW-0949">S-adenosyl-L-methionine</keyword>
<keyword evidence="5" id="KW-0680">Restriction system</keyword>
<gene>
    <name evidence="10" type="ORF">EAX61_09270</name>
</gene>
<dbReference type="RefSeq" id="WP_121917412.1">
    <property type="nucleotide sequence ID" value="NZ_REFV01000008.1"/>
</dbReference>
<reference evidence="10 11" key="1">
    <citation type="submission" date="2018-10" db="EMBL/GenBank/DDBJ databases">
        <title>Dokdonia luteus sp. nov., isolated from sea water.</title>
        <authorList>
            <person name="Zhou L.Y."/>
            <person name="Du Z.J."/>
        </authorList>
    </citation>
    <scope>NUCLEOTIDE SEQUENCE [LARGE SCALE GENOMIC DNA]</scope>
    <source>
        <strain evidence="10 11">SH27</strain>
    </source>
</reference>
<keyword evidence="10" id="KW-0540">Nuclease</keyword>
<feature type="domain" description="TaqI-like C-terminal specificity" evidence="9">
    <location>
        <begin position="785"/>
        <end position="946"/>
    </location>
</feature>
<keyword evidence="3" id="KW-0808">Transferase</keyword>
<evidence type="ECO:0000256" key="7">
    <source>
        <dbReference type="ARBA" id="ARBA00047942"/>
    </source>
</evidence>
<dbReference type="Proteomes" id="UP000281985">
    <property type="component" value="Unassembled WGS sequence"/>
</dbReference>
<dbReference type="GO" id="GO:0032259">
    <property type="term" value="P:methylation"/>
    <property type="evidence" value="ECO:0007669"/>
    <property type="project" value="UniProtKB-KW"/>
</dbReference>
<dbReference type="InterPro" id="IPR050953">
    <property type="entry name" value="N4_N6_ade-DNA_methylase"/>
</dbReference>
<feature type="domain" description="Type II methyltransferase M.TaqI-like" evidence="8">
    <location>
        <begin position="516"/>
        <end position="677"/>
    </location>
</feature>
<dbReference type="Pfam" id="PF12950">
    <property type="entry name" value="TaqI_C"/>
    <property type="match status" value="1"/>
</dbReference>
<dbReference type="EC" id="2.1.1.72" evidence="1"/>
<keyword evidence="10" id="KW-0255">Endonuclease</keyword>
<evidence type="ECO:0000259" key="8">
    <source>
        <dbReference type="Pfam" id="PF07669"/>
    </source>
</evidence>
<evidence type="ECO:0000256" key="4">
    <source>
        <dbReference type="ARBA" id="ARBA00022691"/>
    </source>
</evidence>
<evidence type="ECO:0000256" key="5">
    <source>
        <dbReference type="ARBA" id="ARBA00022747"/>
    </source>
</evidence>
<dbReference type="GO" id="GO:0004519">
    <property type="term" value="F:endonuclease activity"/>
    <property type="evidence" value="ECO:0007669"/>
    <property type="project" value="UniProtKB-KW"/>
</dbReference>
<evidence type="ECO:0000313" key="11">
    <source>
        <dbReference type="Proteomes" id="UP000281985"/>
    </source>
</evidence>
<dbReference type="GO" id="GO:0009307">
    <property type="term" value="P:DNA restriction-modification system"/>
    <property type="evidence" value="ECO:0007669"/>
    <property type="project" value="UniProtKB-KW"/>
</dbReference>
<dbReference type="OrthoDB" id="32195at2"/>
<comment type="caution">
    <text evidence="10">The sequence shown here is derived from an EMBL/GenBank/DDBJ whole genome shotgun (WGS) entry which is preliminary data.</text>
</comment>
<dbReference type="InterPro" id="IPR011639">
    <property type="entry name" value="MethylTrfase_TaqI-like_dom"/>
</dbReference>
<dbReference type="AlphaFoldDB" id="A0A3M0G1P4"/>
<protein>
    <recommendedName>
        <fullName evidence="1">site-specific DNA-methyltransferase (adenine-specific)</fullName>
        <ecNumber evidence="1">2.1.1.72</ecNumber>
    </recommendedName>
</protein>
<keyword evidence="2" id="KW-0489">Methyltransferase</keyword>
<keyword evidence="11" id="KW-1185">Reference proteome</keyword>
<dbReference type="Pfam" id="PF07669">
    <property type="entry name" value="Eco57I"/>
    <property type="match status" value="1"/>
</dbReference>
<dbReference type="GO" id="GO:0003677">
    <property type="term" value="F:DNA binding"/>
    <property type="evidence" value="ECO:0007669"/>
    <property type="project" value="UniProtKB-KW"/>
</dbReference>
<dbReference type="PRINTS" id="PR00507">
    <property type="entry name" value="N12N6MTFRASE"/>
</dbReference>
<evidence type="ECO:0000313" key="10">
    <source>
        <dbReference type="EMBL" id="RMB58488.1"/>
    </source>
</evidence>
<sequence>MALFQTSVLKSHLALLNEAAVDKAYKKYCNYFWNKTIQENIKSAKEEQYQATFLNELFVNILGYTLFPNPNSNLTTEFKNEKNARKADGAILKDGTAIGVIELKGTNTKDLESIRRQAFDYKANQKGCVYVITSNFEKLRFYINDATEFEEFDLFTLSRKRFNLLYFCLHLDKVLNNTPLKIKEASIVEEEEITKAFYKDYSIFKRELYRDLVKKNSKTVKSKLANGTTNANENDNQDEILRLEKNVKLTLFQKSQKLIDRFLFIFFAEDRMLLPSNSTLQILNKWKDDWDFGDERPLYGLFKHYFNFLDIGRKGTEKRAEIYAYNGGLFKPDAILDALEIDNDLLYKFTLKLSNYDFESQVDVNILGHIFENSLNEIESVNAEIEGGEFDKQTSKRKKDGVFYTPKYVTKYIVENTVGKLCDEKKQELGFDEEQYFKGRKNRNKTTIEKLVSILDTYREWLLQITICDPACGSGAFLNQALDFLIKEHSYIDELKVRVLGGGLQFPDIENTILENNIYGVDLNEESVEIAKLSLWLRTAQPRRKLNDLSSNIKCGNSLIDNKSVAGDKAFNWETAFAKVFENGGFDVIIGNPPYVRAELLTDFIPYFEKNYKVFHPASDLFAYFYELGSNIINRNGLMGYISNTFDKTTAGKVLRDYLNNQTRFKEYIDFTEVQIFGGATTYPVIIILDKNPPIDNTFKFIKIPKSSQASIINIEVHDAINVIQESLDANSWSFLSAEKSLLFEKLNAFSNVRDRYGKCYYGVKTALNDAFISQKSFPNSEHIKPILEGKEIKKWNTQDATQSLILFESKWTNEEYSNLETEDEKLNALSKAHPEIFNHLLPFIDRAKKRYDQGDYWWELRNCAYYDLFEKPKIIFPNLQNTNKFCLDMEGTYVNAPAVFIPSDSRILLCVLNSKVVWEYLKSICVVRSGGYIEVKPQYFEQIPIPQFENEAYFNDETDNIVKYVSELQILENRFQDYFKGTLQLNRLQRKLESWYDLNFSEFIKELNKAVKATNKLRTKDNLDPIATLNKKDEFEWMELFEENKKKAVALQTQIATTEKEIDQKVYELYGLSKEEIKIIEKS</sequence>
<keyword evidence="6" id="KW-0238">DNA-binding</keyword>
<dbReference type="EMBL" id="REFV01000008">
    <property type="protein sequence ID" value="RMB58488.1"/>
    <property type="molecule type" value="Genomic_DNA"/>
</dbReference>
<evidence type="ECO:0000256" key="3">
    <source>
        <dbReference type="ARBA" id="ARBA00022679"/>
    </source>
</evidence>
<organism evidence="10 11">
    <name type="scientific">Dokdonia sinensis</name>
    <dbReference type="NCBI Taxonomy" id="2479847"/>
    <lineage>
        <taxon>Bacteria</taxon>
        <taxon>Pseudomonadati</taxon>
        <taxon>Bacteroidota</taxon>
        <taxon>Flavobacteriia</taxon>
        <taxon>Flavobacteriales</taxon>
        <taxon>Flavobacteriaceae</taxon>
        <taxon>Dokdonia</taxon>
    </lineage>
</organism>
<dbReference type="SUPFAM" id="SSF53335">
    <property type="entry name" value="S-adenosyl-L-methionine-dependent methyltransferases"/>
    <property type="match status" value="1"/>
</dbReference>
<dbReference type="PANTHER" id="PTHR33841">
    <property type="entry name" value="DNA METHYLTRANSFERASE YEEA-RELATED"/>
    <property type="match status" value="1"/>
</dbReference>
<dbReference type="InterPro" id="IPR025931">
    <property type="entry name" value="TaqI_C"/>
</dbReference>
<evidence type="ECO:0000256" key="6">
    <source>
        <dbReference type="ARBA" id="ARBA00023125"/>
    </source>
</evidence>
<dbReference type="Gene3D" id="3.40.50.150">
    <property type="entry name" value="Vaccinia Virus protein VP39"/>
    <property type="match status" value="1"/>
</dbReference>
<accession>A0A3M0G1P4</accession>
<dbReference type="PROSITE" id="PS00092">
    <property type="entry name" value="N6_MTASE"/>
    <property type="match status" value="1"/>
</dbReference>
<evidence type="ECO:0000256" key="2">
    <source>
        <dbReference type="ARBA" id="ARBA00022603"/>
    </source>
</evidence>